<dbReference type="PANTHER" id="PTHR22914:SF41">
    <property type="entry name" value="CHITIN SYNTHASE 7"/>
    <property type="match status" value="1"/>
</dbReference>
<evidence type="ECO:0000256" key="2">
    <source>
        <dbReference type="ARBA" id="ARBA00012543"/>
    </source>
</evidence>
<feature type="transmembrane region" description="Helical" evidence="10">
    <location>
        <begin position="537"/>
        <end position="559"/>
    </location>
</feature>
<keyword evidence="3" id="KW-0328">Glycosyltransferase</keyword>
<comment type="catalytic activity">
    <reaction evidence="8">
        <text>[(1-&gt;4)-N-acetyl-beta-D-glucosaminyl](n) + UDP-N-acetyl-alpha-D-glucosamine = [(1-&gt;4)-N-acetyl-beta-D-glucosaminyl](n+1) + UDP + H(+)</text>
        <dbReference type="Rhea" id="RHEA:16637"/>
        <dbReference type="Rhea" id="RHEA-COMP:9593"/>
        <dbReference type="Rhea" id="RHEA-COMP:9595"/>
        <dbReference type="ChEBI" id="CHEBI:15378"/>
        <dbReference type="ChEBI" id="CHEBI:17029"/>
        <dbReference type="ChEBI" id="CHEBI:57705"/>
        <dbReference type="ChEBI" id="CHEBI:58223"/>
        <dbReference type="EC" id="2.4.1.16"/>
    </reaction>
    <physiologicalReaction direction="left-to-right" evidence="8">
        <dbReference type="Rhea" id="RHEA:16638"/>
    </physiologicalReaction>
</comment>
<name>A0A2C5Z7A0_9HYPO</name>
<evidence type="ECO:0000313" key="12">
    <source>
        <dbReference type="Proteomes" id="UP000226431"/>
    </source>
</evidence>
<feature type="transmembrane region" description="Helical" evidence="10">
    <location>
        <begin position="73"/>
        <end position="95"/>
    </location>
</feature>
<evidence type="ECO:0000256" key="9">
    <source>
        <dbReference type="SAM" id="MobiDB-lite"/>
    </source>
</evidence>
<protein>
    <recommendedName>
        <fullName evidence="2">chitin synthase</fullName>
        <ecNumber evidence="2">2.4.1.16</ecNumber>
    </recommendedName>
</protein>
<dbReference type="GO" id="GO:0016020">
    <property type="term" value="C:membrane"/>
    <property type="evidence" value="ECO:0007669"/>
    <property type="project" value="UniProtKB-SubCell"/>
</dbReference>
<comment type="subcellular location">
    <subcellularLocation>
        <location evidence="1">Membrane</location>
        <topology evidence="1">Multi-pass membrane protein</topology>
    </subcellularLocation>
</comment>
<dbReference type="InterPro" id="IPR004835">
    <property type="entry name" value="Chitin_synth"/>
</dbReference>
<feature type="compositionally biased region" description="Pro residues" evidence="9">
    <location>
        <begin position="1"/>
        <end position="10"/>
    </location>
</feature>
<dbReference type="GO" id="GO:0030428">
    <property type="term" value="C:cell septum"/>
    <property type="evidence" value="ECO:0007669"/>
    <property type="project" value="TreeGrafter"/>
</dbReference>
<evidence type="ECO:0000256" key="6">
    <source>
        <dbReference type="ARBA" id="ARBA00022989"/>
    </source>
</evidence>
<feature type="region of interest" description="Disordered" evidence="9">
    <location>
        <begin position="576"/>
        <end position="597"/>
    </location>
</feature>
<keyword evidence="6 10" id="KW-1133">Transmembrane helix</keyword>
<dbReference type="Pfam" id="PF03142">
    <property type="entry name" value="Chitin_synth_2"/>
    <property type="match status" value="1"/>
</dbReference>
<dbReference type="SUPFAM" id="SSF53448">
    <property type="entry name" value="Nucleotide-diphospho-sugar transferases"/>
    <property type="match status" value="1"/>
</dbReference>
<feature type="transmembrane region" description="Helical" evidence="10">
    <location>
        <begin position="101"/>
        <end position="127"/>
    </location>
</feature>
<evidence type="ECO:0000256" key="1">
    <source>
        <dbReference type="ARBA" id="ARBA00004141"/>
    </source>
</evidence>
<evidence type="ECO:0000256" key="8">
    <source>
        <dbReference type="ARBA" id="ARBA00049510"/>
    </source>
</evidence>
<feature type="compositionally biased region" description="Polar residues" evidence="9">
    <location>
        <begin position="576"/>
        <end position="587"/>
    </location>
</feature>
<dbReference type="STRING" id="2004952.A0A2C5Z7A0"/>
<sequence>MADDVLPPPVTHSASRPARSRRRSDGAAEQDIAPDADSDRVSRGWNPPDTPNDGPSIPSPRSQGKKLTSKQLLLQRILFITLVLVVNIGLGALVICADVGYAPLVIMLVFKLQDCLSTIVAMTCLSWKGLRCCFSRKESEPRPGKWILTLLPAYNESEEQILKALDGLRDNVVRPDRQIVVIVLDGKPKDGLRESFYNIVADFSRPYQSLRNRPGILRITAGFFPQDMPVILIEKDRNSGKKDTLVLTFDLFNYPRDNMPEYTRLLRHELWASVLQPLTSNTGFQTLDMIFCTDADSLIHEGCIPKLIDTLSSTPNAIAACGLVLVEFEPGSGLSPWNPFQLLQYAYGQFVRRWAESLVGKVTCLPGCVTMLAVRPEMAGAVADFARPVESGFVLEHQVQNLGTDRRLTYCMLRQHRDLKTVFVPDAVSETVAPQSFRHYLHQRRRWGSNAYFNNFFYCGGRNMMPWTRLIALLHIIRQTCVFYRVLNTILFIRALVTRFHILKILPLLIVGQLPTIWFLICLLWQRALRVRMHQMALGFLINKLVSPIMSSIVFAAVATNLGKASWGMSGITASSPAASQRPATGSSAGGQRPSINSEINNLFV</sequence>
<dbReference type="Gene3D" id="3.90.550.10">
    <property type="entry name" value="Spore Coat Polysaccharide Biosynthesis Protein SpsA, Chain A"/>
    <property type="match status" value="1"/>
</dbReference>
<reference evidence="11 12" key="1">
    <citation type="submission" date="2017-06" db="EMBL/GenBank/DDBJ databases">
        <title>Ant-infecting Ophiocordyceps genomes reveal a high diversity of potential behavioral manipulation genes and a possible major role for enterotoxins.</title>
        <authorList>
            <person name="De Bekker C."/>
            <person name="Evans H.C."/>
            <person name="Brachmann A."/>
            <person name="Hughes D.P."/>
        </authorList>
    </citation>
    <scope>NUCLEOTIDE SEQUENCE [LARGE SCALE GENOMIC DNA]</scope>
    <source>
        <strain evidence="11 12">Map16</strain>
    </source>
</reference>
<dbReference type="AlphaFoldDB" id="A0A2C5Z7A0"/>
<keyword evidence="12" id="KW-1185">Reference proteome</keyword>
<evidence type="ECO:0000313" key="11">
    <source>
        <dbReference type="EMBL" id="PHH76887.1"/>
    </source>
</evidence>
<comment type="caution">
    <text evidence="11">The sequence shown here is derived from an EMBL/GenBank/DDBJ whole genome shotgun (WGS) entry which is preliminary data.</text>
</comment>
<feature type="transmembrane region" description="Helical" evidence="10">
    <location>
        <begin position="470"/>
        <end position="493"/>
    </location>
</feature>
<dbReference type="EC" id="2.4.1.16" evidence="2"/>
<evidence type="ECO:0000256" key="4">
    <source>
        <dbReference type="ARBA" id="ARBA00022679"/>
    </source>
</evidence>
<evidence type="ECO:0000256" key="7">
    <source>
        <dbReference type="ARBA" id="ARBA00023136"/>
    </source>
</evidence>
<evidence type="ECO:0000256" key="5">
    <source>
        <dbReference type="ARBA" id="ARBA00022692"/>
    </source>
</evidence>
<dbReference type="PANTHER" id="PTHR22914">
    <property type="entry name" value="CHITIN SYNTHASE"/>
    <property type="match status" value="1"/>
</dbReference>
<feature type="region of interest" description="Disordered" evidence="9">
    <location>
        <begin position="1"/>
        <end position="64"/>
    </location>
</feature>
<evidence type="ECO:0000256" key="10">
    <source>
        <dbReference type="SAM" id="Phobius"/>
    </source>
</evidence>
<accession>A0A2C5Z7A0</accession>
<keyword evidence="5 10" id="KW-0812">Transmembrane</keyword>
<keyword evidence="7 10" id="KW-0472">Membrane</keyword>
<evidence type="ECO:0000256" key="3">
    <source>
        <dbReference type="ARBA" id="ARBA00022676"/>
    </source>
</evidence>
<dbReference type="OrthoDB" id="370884at2759"/>
<dbReference type="GO" id="GO:0006031">
    <property type="term" value="P:chitin biosynthetic process"/>
    <property type="evidence" value="ECO:0007669"/>
    <property type="project" value="TreeGrafter"/>
</dbReference>
<proteinExistence type="predicted"/>
<dbReference type="EMBL" id="NJES01000143">
    <property type="protein sequence ID" value="PHH76887.1"/>
    <property type="molecule type" value="Genomic_DNA"/>
</dbReference>
<dbReference type="GO" id="GO:0071944">
    <property type="term" value="C:cell periphery"/>
    <property type="evidence" value="ECO:0007669"/>
    <property type="project" value="TreeGrafter"/>
</dbReference>
<feature type="transmembrane region" description="Helical" evidence="10">
    <location>
        <begin position="505"/>
        <end position="525"/>
    </location>
</feature>
<dbReference type="GO" id="GO:0004100">
    <property type="term" value="F:chitin synthase activity"/>
    <property type="evidence" value="ECO:0007669"/>
    <property type="project" value="UniProtKB-EC"/>
</dbReference>
<keyword evidence="4" id="KW-0808">Transferase</keyword>
<gene>
    <name evidence="11" type="ORF">CDD80_1147</name>
</gene>
<organism evidence="11 12">
    <name type="scientific">Ophiocordyceps camponoti-rufipedis</name>
    <dbReference type="NCBI Taxonomy" id="2004952"/>
    <lineage>
        <taxon>Eukaryota</taxon>
        <taxon>Fungi</taxon>
        <taxon>Dikarya</taxon>
        <taxon>Ascomycota</taxon>
        <taxon>Pezizomycotina</taxon>
        <taxon>Sordariomycetes</taxon>
        <taxon>Hypocreomycetidae</taxon>
        <taxon>Hypocreales</taxon>
        <taxon>Ophiocordycipitaceae</taxon>
        <taxon>Ophiocordyceps</taxon>
    </lineage>
</organism>
<dbReference type="InterPro" id="IPR029044">
    <property type="entry name" value="Nucleotide-diphossugar_trans"/>
</dbReference>
<dbReference type="Proteomes" id="UP000226431">
    <property type="component" value="Unassembled WGS sequence"/>
</dbReference>